<evidence type="ECO:0000256" key="3">
    <source>
        <dbReference type="ARBA" id="ARBA00023002"/>
    </source>
</evidence>
<evidence type="ECO:0000256" key="2">
    <source>
        <dbReference type="ARBA" id="ARBA00022643"/>
    </source>
</evidence>
<dbReference type="PANTHER" id="PTHR23026:SF90">
    <property type="entry name" value="IODOTYROSINE DEIODINASE 1"/>
    <property type="match status" value="1"/>
</dbReference>
<gene>
    <name evidence="5" type="ORF">METZ01_LOCUS188210</name>
</gene>
<dbReference type="InterPro" id="IPR029479">
    <property type="entry name" value="Nitroreductase"/>
</dbReference>
<dbReference type="PANTHER" id="PTHR23026">
    <property type="entry name" value="NADPH NITROREDUCTASE"/>
    <property type="match status" value="1"/>
</dbReference>
<evidence type="ECO:0000259" key="4">
    <source>
        <dbReference type="Pfam" id="PF00881"/>
    </source>
</evidence>
<accession>A0A382DA38</accession>
<feature type="domain" description="Nitroreductase" evidence="4">
    <location>
        <begin position="31"/>
        <end position="200"/>
    </location>
</feature>
<dbReference type="InterPro" id="IPR050627">
    <property type="entry name" value="Nitroreductase/BluB"/>
</dbReference>
<keyword evidence="1" id="KW-0285">Flavoprotein</keyword>
<dbReference type="AlphaFoldDB" id="A0A382DA38"/>
<organism evidence="5">
    <name type="scientific">marine metagenome</name>
    <dbReference type="NCBI Taxonomy" id="408172"/>
    <lineage>
        <taxon>unclassified sequences</taxon>
        <taxon>metagenomes</taxon>
        <taxon>ecological metagenomes</taxon>
    </lineage>
</organism>
<dbReference type="GO" id="GO:0016491">
    <property type="term" value="F:oxidoreductase activity"/>
    <property type="evidence" value="ECO:0007669"/>
    <property type="project" value="UniProtKB-KW"/>
</dbReference>
<dbReference type="SUPFAM" id="SSF55469">
    <property type="entry name" value="FMN-dependent nitroreductase-like"/>
    <property type="match status" value="1"/>
</dbReference>
<evidence type="ECO:0000313" key="5">
    <source>
        <dbReference type="EMBL" id="SVB35356.1"/>
    </source>
</evidence>
<keyword evidence="3" id="KW-0560">Oxidoreductase</keyword>
<keyword evidence="2" id="KW-0288">FMN</keyword>
<sequence>MTQPRFIPLSSYRENPVDQMEQLAADFYGEIRRRRTVREFSDREVPRQVIENCLMAAGTAPSGANLQPWHFVVVSDSDAKKKIREAAEEEEREFYHHKAPQEWLDALAPLGTDEHKPFLETAPYLIAIFAQRHGVLPDGTKVKHYYALESVGIASGILITALHHSGLATLTHTPSPMNFLNKILGRPGHERPFLLLVAGYPADDAKVPVITKKSLDEIASFV</sequence>
<protein>
    <recommendedName>
        <fullName evidence="4">Nitroreductase domain-containing protein</fullName>
    </recommendedName>
</protein>
<proteinExistence type="predicted"/>
<dbReference type="Pfam" id="PF00881">
    <property type="entry name" value="Nitroreductase"/>
    <property type="match status" value="1"/>
</dbReference>
<evidence type="ECO:0000256" key="1">
    <source>
        <dbReference type="ARBA" id="ARBA00022630"/>
    </source>
</evidence>
<dbReference type="CDD" id="cd02144">
    <property type="entry name" value="iodotyrosine_dehalogenase"/>
    <property type="match status" value="1"/>
</dbReference>
<dbReference type="InterPro" id="IPR000415">
    <property type="entry name" value="Nitroreductase-like"/>
</dbReference>
<dbReference type="Gene3D" id="3.40.109.10">
    <property type="entry name" value="NADH Oxidase"/>
    <property type="match status" value="1"/>
</dbReference>
<dbReference type="EMBL" id="UINC01038393">
    <property type="protein sequence ID" value="SVB35356.1"/>
    <property type="molecule type" value="Genomic_DNA"/>
</dbReference>
<reference evidence="5" key="1">
    <citation type="submission" date="2018-05" db="EMBL/GenBank/DDBJ databases">
        <authorList>
            <person name="Lanie J.A."/>
            <person name="Ng W.-L."/>
            <person name="Kazmierczak K.M."/>
            <person name="Andrzejewski T.M."/>
            <person name="Davidsen T.M."/>
            <person name="Wayne K.J."/>
            <person name="Tettelin H."/>
            <person name="Glass J.I."/>
            <person name="Rusch D."/>
            <person name="Podicherti R."/>
            <person name="Tsui H.-C.T."/>
            <person name="Winkler M.E."/>
        </authorList>
    </citation>
    <scope>NUCLEOTIDE SEQUENCE</scope>
</reference>
<name>A0A382DA38_9ZZZZ</name>